<keyword evidence="2" id="KW-1185">Reference proteome</keyword>
<sequence>MKHLCPNHRAWLRSHLDAAINLFHTSMDTVQILKEQGATQASLIHLGYALDTATVILLNGHHDSRFALYADVTLRYVQDLCEHGQQTQASAILLRAVGQLETLLPIHSAEPESLSQVLNAIAALHRADSIFSPSSVH</sequence>
<reference evidence="1 2" key="1">
    <citation type="submission" date="2022-10" db="EMBL/GenBank/DDBJ databases">
        <title>Aestuariibacter sp. AA17 isolated from Montipora capitata coral fragment.</title>
        <authorList>
            <person name="Emsley S.A."/>
            <person name="Pfannmuller K.M."/>
            <person name="Loughran R.M."/>
            <person name="Shlafstein M."/>
            <person name="Papke E."/>
            <person name="Saw J.H."/>
            <person name="Ushijima B."/>
            <person name="Videau P."/>
        </authorList>
    </citation>
    <scope>NUCLEOTIDE SEQUENCE [LARGE SCALE GENOMIC DNA]</scope>
    <source>
        <strain evidence="1 2">AA17</strain>
    </source>
</reference>
<dbReference type="Proteomes" id="UP001652504">
    <property type="component" value="Unassembled WGS sequence"/>
</dbReference>
<evidence type="ECO:0000313" key="2">
    <source>
        <dbReference type="Proteomes" id="UP001652504"/>
    </source>
</evidence>
<protein>
    <submittedName>
        <fullName evidence="1">Uncharacterized protein</fullName>
    </submittedName>
</protein>
<dbReference type="EMBL" id="JAOWKX010000007">
    <property type="protein sequence ID" value="MCV2885885.1"/>
    <property type="molecule type" value="Genomic_DNA"/>
</dbReference>
<gene>
    <name evidence="1" type="ORF">OE749_14395</name>
</gene>
<accession>A0ABT3AB34</accession>
<name>A0ABT3AB34_9ALTE</name>
<evidence type="ECO:0000313" key="1">
    <source>
        <dbReference type="EMBL" id="MCV2885885.1"/>
    </source>
</evidence>
<organism evidence="1 2">
    <name type="scientific">Fluctibacter corallii</name>
    <dbReference type="NCBI Taxonomy" id="2984329"/>
    <lineage>
        <taxon>Bacteria</taxon>
        <taxon>Pseudomonadati</taxon>
        <taxon>Pseudomonadota</taxon>
        <taxon>Gammaproteobacteria</taxon>
        <taxon>Alteromonadales</taxon>
        <taxon>Alteromonadaceae</taxon>
        <taxon>Fluctibacter</taxon>
    </lineage>
</organism>
<comment type="caution">
    <text evidence="1">The sequence shown here is derived from an EMBL/GenBank/DDBJ whole genome shotgun (WGS) entry which is preliminary data.</text>
</comment>
<proteinExistence type="predicted"/>
<dbReference type="RefSeq" id="WP_263713162.1">
    <property type="nucleotide sequence ID" value="NZ_JAOWKX010000007.1"/>
</dbReference>